<dbReference type="SUPFAM" id="SSF46689">
    <property type="entry name" value="Homeodomain-like"/>
    <property type="match status" value="1"/>
</dbReference>
<dbReference type="InterPro" id="IPR009057">
    <property type="entry name" value="Homeodomain-like_sf"/>
</dbReference>
<keyword evidence="2" id="KW-0238">DNA-binding</keyword>
<dbReference type="Gene3D" id="1.10.10.1070">
    <property type="entry name" value="Zinc finger, BED domain-containing"/>
    <property type="match status" value="1"/>
</dbReference>
<feature type="region of interest" description="Disordered" evidence="3">
    <location>
        <begin position="200"/>
        <end position="268"/>
    </location>
</feature>
<feature type="compositionally biased region" description="Polar residues" evidence="3">
    <location>
        <begin position="708"/>
        <end position="717"/>
    </location>
</feature>
<feature type="domain" description="HTH myb-type" evidence="5">
    <location>
        <begin position="52"/>
        <end position="107"/>
    </location>
</feature>
<feature type="non-terminal residue" evidence="6">
    <location>
        <position position="811"/>
    </location>
</feature>
<protein>
    <submittedName>
        <fullName evidence="6">MYBB protein</fullName>
    </submittedName>
</protein>
<feature type="compositionally biased region" description="Polar residues" evidence="3">
    <location>
        <begin position="546"/>
        <end position="558"/>
    </location>
</feature>
<feature type="region of interest" description="Disordered" evidence="3">
    <location>
        <begin position="537"/>
        <end position="558"/>
    </location>
</feature>
<dbReference type="SMART" id="SM00717">
    <property type="entry name" value="SANT"/>
    <property type="match status" value="2"/>
</dbReference>
<dbReference type="EMBL" id="JAAWVQ010119815">
    <property type="protein sequence ID" value="MBN3282683.1"/>
    <property type="molecule type" value="Genomic_DNA"/>
</dbReference>
<feature type="compositionally biased region" description="Basic residues" evidence="3">
    <location>
        <begin position="681"/>
        <end position="693"/>
    </location>
</feature>
<keyword evidence="1" id="KW-0677">Repeat</keyword>
<proteinExistence type="predicted"/>
<dbReference type="Proteomes" id="UP001166093">
    <property type="component" value="Unassembled WGS sequence"/>
</dbReference>
<organism evidence="6 7">
    <name type="scientific">Polyodon spathula</name>
    <name type="common">North American paddlefish</name>
    <name type="synonym">Squalus spathula</name>
    <dbReference type="NCBI Taxonomy" id="7913"/>
    <lineage>
        <taxon>Eukaryota</taxon>
        <taxon>Metazoa</taxon>
        <taxon>Chordata</taxon>
        <taxon>Craniata</taxon>
        <taxon>Vertebrata</taxon>
        <taxon>Euteleostomi</taxon>
        <taxon>Actinopterygii</taxon>
        <taxon>Chondrostei</taxon>
        <taxon>Acipenseriformes</taxon>
        <taxon>Polyodontidae</taxon>
        <taxon>Polyodon</taxon>
    </lineage>
</organism>
<sequence>MSWWPRGEEGEETQYQDTDSDVPDSGKVKVKWTQEENRTEQQCQHRWLKVLNPDLIKGPWTKEEDEQVIELVNCYGTKQWATIAKHLKGRLGKQCRERWHNHLNPEVKKSSWTAEEDRIIYQAHRVLGNRWAEISKLLPGRTDNAVKNHWNSTIKRKVEMGVYSSEDDVPLSQLAQLEEGEVTTFHGDDKMANHCDVKLEPDQDNRDANQDDSPDEWEAPASTSNKKGAAEQGVIPKTPPPQTAGLLTPKSEPDASGDPCPSRWVVDSSGFLSPTPGPAFKEALELIEGSSPRPKLDANNGSAEKDLKLPDSLKPFFKDLKHHEGGTITMACKLCRFQVHSKAGITSNFHRHIKTRHTRVLVEQKLKIKIKKEHQENARKSVTPPPHSPPPKAHEVIVPLGTSHQSRQKSITEAILRMIAEDMLPLSFVEGAGFRNFMTVVEPRYPRLSQRTVGLKLYDEDLEGWCDLSTFDLPEELVEEGPAPADVRSQFRLEGNALHELSRGNRGELIPISPRSAMASTPPTILARHRRRCITQSPGIGDLGDSVNTMTPKSTPVKTLPFSPSQFLNMWTKQDTLDLENPSLTSTPVCSQKAVVTTPLQRDKTPLTQKENSVFITPNHKSDLDNTPLTPTPFKNAMEKFGHLRSMPPTPNLEDLKEVLRSEAGIELLIDDESPQEQKRKQGHRPPMKKVRKSLALDVTDSKKSSSIRVQSSNTLPTPDLQEESLLSASLDTSSSLSPSMKKDSVLDRAFVLPPCESDPEPSTTPPIPMSLAWEAVVCGRSKDQLFMTEKARKYLRALKPGAPNRALILS</sequence>
<evidence type="ECO:0000256" key="1">
    <source>
        <dbReference type="ARBA" id="ARBA00022737"/>
    </source>
</evidence>
<dbReference type="Pfam" id="PF13921">
    <property type="entry name" value="Myb_DNA-bind_6"/>
    <property type="match status" value="1"/>
</dbReference>
<reference evidence="6" key="1">
    <citation type="journal article" date="2021" name="Cell">
        <title>Tracing the genetic footprints of vertebrate landing in non-teleost ray-finned fishes.</title>
        <authorList>
            <person name="Bi X."/>
            <person name="Wang K."/>
            <person name="Yang L."/>
            <person name="Pan H."/>
            <person name="Jiang H."/>
            <person name="Wei Q."/>
            <person name="Fang M."/>
            <person name="Yu H."/>
            <person name="Zhu C."/>
            <person name="Cai Y."/>
            <person name="He Y."/>
            <person name="Gan X."/>
            <person name="Zeng H."/>
            <person name="Yu D."/>
            <person name="Zhu Y."/>
            <person name="Jiang H."/>
            <person name="Qiu Q."/>
            <person name="Yang H."/>
            <person name="Zhang Y.E."/>
            <person name="Wang W."/>
            <person name="Zhu M."/>
            <person name="He S."/>
            <person name="Zhang G."/>
        </authorList>
    </citation>
    <scope>NUCLEOTIDE SEQUENCE</scope>
    <source>
        <strain evidence="6">Pddl_001</strain>
    </source>
</reference>
<dbReference type="InterPro" id="IPR050560">
    <property type="entry name" value="MYB_TF"/>
</dbReference>
<name>A0ABS2Y7Q5_POLSP</name>
<evidence type="ECO:0000256" key="2">
    <source>
        <dbReference type="ARBA" id="ARBA00023125"/>
    </source>
</evidence>
<dbReference type="InterPro" id="IPR001005">
    <property type="entry name" value="SANT/Myb"/>
</dbReference>
<dbReference type="InterPro" id="IPR015395">
    <property type="entry name" value="C-myb_C"/>
</dbReference>
<dbReference type="InterPro" id="IPR017930">
    <property type="entry name" value="Myb_dom"/>
</dbReference>
<feature type="region of interest" description="Disordered" evidence="3">
    <location>
        <begin position="668"/>
        <end position="722"/>
    </location>
</feature>
<dbReference type="CDD" id="cd00167">
    <property type="entry name" value="SANT"/>
    <property type="match status" value="2"/>
</dbReference>
<dbReference type="Gene3D" id="1.10.10.60">
    <property type="entry name" value="Homeodomain-like"/>
    <property type="match status" value="2"/>
</dbReference>
<feature type="domain" description="Myb-like" evidence="4">
    <location>
        <begin position="104"/>
        <end position="154"/>
    </location>
</feature>
<evidence type="ECO:0000259" key="5">
    <source>
        <dbReference type="PROSITE" id="PS51294"/>
    </source>
</evidence>
<comment type="caution">
    <text evidence="6">The sequence shown here is derived from an EMBL/GenBank/DDBJ whole genome shotgun (WGS) entry which is preliminary data.</text>
</comment>
<evidence type="ECO:0000259" key="4">
    <source>
        <dbReference type="PROSITE" id="PS50090"/>
    </source>
</evidence>
<feature type="region of interest" description="Disordered" evidence="3">
    <location>
        <begin position="1"/>
        <end position="26"/>
    </location>
</feature>
<feature type="compositionally biased region" description="Basic and acidic residues" evidence="3">
    <location>
        <begin position="200"/>
        <end position="209"/>
    </location>
</feature>
<feature type="non-terminal residue" evidence="6">
    <location>
        <position position="1"/>
    </location>
</feature>
<dbReference type="PANTHER" id="PTHR45614:SF30">
    <property type="entry name" value="MYB-RELATED PROTEIN B"/>
    <property type="match status" value="1"/>
</dbReference>
<dbReference type="PROSITE" id="PS51294">
    <property type="entry name" value="HTH_MYB"/>
    <property type="match status" value="2"/>
</dbReference>
<feature type="domain" description="Myb-like" evidence="4">
    <location>
        <begin position="52"/>
        <end position="103"/>
    </location>
</feature>
<dbReference type="Pfam" id="PF09316">
    <property type="entry name" value="Cmyb_C"/>
    <property type="match status" value="1"/>
</dbReference>
<gene>
    <name evidence="6" type="primary">Mybl2_0</name>
    <name evidence="6" type="ORF">GTO93_0007001</name>
</gene>
<dbReference type="PROSITE" id="PS50090">
    <property type="entry name" value="MYB_LIKE"/>
    <property type="match status" value="2"/>
</dbReference>
<evidence type="ECO:0000313" key="6">
    <source>
        <dbReference type="EMBL" id="MBN3282683.1"/>
    </source>
</evidence>
<evidence type="ECO:0000313" key="7">
    <source>
        <dbReference type="Proteomes" id="UP001166093"/>
    </source>
</evidence>
<dbReference type="SUPFAM" id="SSF140996">
    <property type="entry name" value="Hermes dimerisation domain"/>
    <property type="match status" value="1"/>
</dbReference>
<keyword evidence="7" id="KW-1185">Reference proteome</keyword>
<feature type="region of interest" description="Disordered" evidence="3">
    <location>
        <begin position="372"/>
        <end position="393"/>
    </location>
</feature>
<evidence type="ECO:0000256" key="3">
    <source>
        <dbReference type="SAM" id="MobiDB-lite"/>
    </source>
</evidence>
<accession>A0ABS2Y7Q5</accession>
<dbReference type="PANTHER" id="PTHR45614">
    <property type="entry name" value="MYB PROTEIN-RELATED"/>
    <property type="match status" value="1"/>
</dbReference>
<feature type="domain" description="HTH myb-type" evidence="5">
    <location>
        <begin position="108"/>
        <end position="158"/>
    </location>
</feature>
<feature type="compositionally biased region" description="Acidic residues" evidence="3">
    <location>
        <begin position="9"/>
        <end position="22"/>
    </location>
</feature>